<dbReference type="GeneID" id="80527959"/>
<evidence type="ECO:0000313" key="3">
    <source>
        <dbReference type="Proteomes" id="UP000318653"/>
    </source>
</evidence>
<evidence type="ECO:0000259" key="1">
    <source>
        <dbReference type="Pfam" id="PF01057"/>
    </source>
</evidence>
<dbReference type="EMBL" id="MK101347">
    <property type="protein sequence ID" value="QCQ84182.1"/>
    <property type="molecule type" value="Genomic_DNA"/>
</dbReference>
<proteinExistence type="predicted"/>
<dbReference type="Proteomes" id="UP000318653">
    <property type="component" value="Segment"/>
</dbReference>
<dbReference type="KEGG" id="vg:80527959"/>
<dbReference type="Pfam" id="PF01057">
    <property type="entry name" value="Parvo_NS1"/>
    <property type="match status" value="1"/>
</dbReference>
<dbReference type="InterPro" id="IPR001257">
    <property type="entry name" value="Parvovirus_NS1_helicase"/>
</dbReference>
<name>A0A4P8PIQ7_9ADEN</name>
<evidence type="ECO:0000313" key="2">
    <source>
        <dbReference type="EMBL" id="QCQ84182.1"/>
    </source>
</evidence>
<feature type="domain" description="Parvovirus non-structural protein 1 helicase" evidence="1">
    <location>
        <begin position="20"/>
        <end position="115"/>
    </location>
</feature>
<dbReference type="GO" id="GO:0019079">
    <property type="term" value="P:viral genome replication"/>
    <property type="evidence" value="ECO:0007669"/>
    <property type="project" value="InterPro"/>
</dbReference>
<sequence length="280" mass="32576">MTHISQKEELLTDNLSLCYLLLHNIHTAEQWYRRAPYAYWEALKEKKVEETLHMSKMYMLYDTTIYKLLVKPAQEALILNNPQKSSNMLFDLLAVNNYDPIEAATVMYRWASKQGRLILNCMGSEIIQKVLMNTLPLMVQYHRYETKPATAYYCCDYHDAYRCLEKNLQTPIVGCCSIVEHPIAYNFELGQKPLVLEERVSRFGHVIDMPQALADLQEVLVLGKLNHKYMSSDAVCERLERQNNPYCTLSSKPQVYTTNAVILKLFEIVRLKEFNGAKFV</sequence>
<reference evidence="2" key="1">
    <citation type="journal article" date="2019" name="Infect. Genet. Evol.">
        <title>Unconventional gene arrangement and content revealed by full genome analysis of the white sturgeon adenovirus, the single member of the genus Ichtadenovirus.</title>
        <authorList>
            <person name="Doszpoly A."/>
            <person name="Harrach B."/>
            <person name="LaPatra S."/>
            <person name="Benko M."/>
        </authorList>
    </citation>
    <scope>NUCLEOTIDE SEQUENCE</scope>
    <source>
        <strain evidence="2">WSAdV1/1996</strain>
    </source>
</reference>
<organism evidence="2">
    <name type="scientific">White sturgeon adenovirus 1</name>
    <dbReference type="NCBI Taxonomy" id="2580388"/>
    <lineage>
        <taxon>Viruses</taxon>
        <taxon>Varidnaviria</taxon>
        <taxon>Bamfordvirae</taxon>
        <taxon>Preplasmiviricota</taxon>
        <taxon>Polisuviricotina</taxon>
        <taxon>Pharingeaviricetes</taxon>
        <taxon>Rowavirales</taxon>
        <taxon>Adenoviridae</taxon>
        <taxon>Ichtadenovirus</taxon>
        <taxon>Ichtadenovirus acipenseris</taxon>
        <taxon>Sturgeon ichtadenovirus A</taxon>
    </lineage>
</organism>
<dbReference type="RefSeq" id="YP_010790554.1">
    <property type="nucleotide sequence ID" value="NC_075448.1"/>
</dbReference>
<keyword evidence="3" id="KW-1185">Reference proteome</keyword>
<accession>A0A4P8PIQ7</accession>
<protein>
    <submittedName>
        <fullName evidence="2">ORF6</fullName>
    </submittedName>
</protein>